<dbReference type="InterPro" id="IPR028098">
    <property type="entry name" value="Glyco_trans_4-like_N"/>
</dbReference>
<name>A0A1F7JIA3_9BACT</name>
<feature type="domain" description="Glycosyltransferase subfamily 4-like N-terminal" evidence="2">
    <location>
        <begin position="14"/>
        <end position="189"/>
    </location>
</feature>
<proteinExistence type="predicted"/>
<dbReference type="InterPro" id="IPR050194">
    <property type="entry name" value="Glycosyltransferase_grp1"/>
</dbReference>
<comment type="caution">
    <text evidence="3">The sequence shown here is derived from an EMBL/GenBank/DDBJ whole genome shotgun (WGS) entry which is preliminary data.</text>
</comment>
<dbReference type="PANTHER" id="PTHR45947:SF3">
    <property type="entry name" value="SULFOQUINOVOSYL TRANSFERASE SQD2"/>
    <property type="match status" value="1"/>
</dbReference>
<dbReference type="Proteomes" id="UP000177418">
    <property type="component" value="Unassembled WGS sequence"/>
</dbReference>
<sequence length="376" mass="43512">MKIALVHDQLFEFGGAERVFVVLAKIFPQACIYTAFADKNKLSAFAPELTNRNIKTSWIQKIPMITRIYSPLRFLAPKIWESFDFSNYDLVISSSGWYMCKGIKTKEPTIHISYIHHPPRYLYGYETAMQWRKYWPIKIYGNLINHFLRMWDFKGSKRPDYIIVNSQETKRRIEKFYRRDAMVIYPPVHIPEHIKDTSFKGKFSGYFVTVSRLQKAKHVEIIIEAANKGNFKLKIIGDGKERKYLQTIAGPTVEFLGNIPDDQFDKLFAGSKAFLFSSVDEEFGIAPVEAMGFGVPVIAYKSGGLSETVEDGKNGFLYDQLQSKSLFQSIKRLNALSQDQYRKMCLDARKESEKYSEDHFVKEIEKFVGEIANKSK</sequence>
<reference evidence="3 4" key="1">
    <citation type="journal article" date="2016" name="Nat. Commun.">
        <title>Thousands of microbial genomes shed light on interconnected biogeochemical processes in an aquifer system.</title>
        <authorList>
            <person name="Anantharaman K."/>
            <person name="Brown C.T."/>
            <person name="Hug L.A."/>
            <person name="Sharon I."/>
            <person name="Castelle C.J."/>
            <person name="Probst A.J."/>
            <person name="Thomas B.C."/>
            <person name="Singh A."/>
            <person name="Wilkins M.J."/>
            <person name="Karaoz U."/>
            <person name="Brodie E.L."/>
            <person name="Williams K.H."/>
            <person name="Hubbard S.S."/>
            <person name="Banfield J.F."/>
        </authorList>
    </citation>
    <scope>NUCLEOTIDE SEQUENCE [LARGE SCALE GENOMIC DNA]</scope>
</reference>
<evidence type="ECO:0000313" key="3">
    <source>
        <dbReference type="EMBL" id="OGK55350.1"/>
    </source>
</evidence>
<evidence type="ECO:0008006" key="5">
    <source>
        <dbReference type="Google" id="ProtNLM"/>
    </source>
</evidence>
<dbReference type="GO" id="GO:0016757">
    <property type="term" value="F:glycosyltransferase activity"/>
    <property type="evidence" value="ECO:0007669"/>
    <property type="project" value="InterPro"/>
</dbReference>
<dbReference type="AlphaFoldDB" id="A0A1F7JIA3"/>
<dbReference type="Gene3D" id="3.40.50.2000">
    <property type="entry name" value="Glycogen Phosphorylase B"/>
    <property type="match status" value="2"/>
</dbReference>
<accession>A0A1F7JIA3</accession>
<evidence type="ECO:0000313" key="4">
    <source>
        <dbReference type="Proteomes" id="UP000177418"/>
    </source>
</evidence>
<dbReference type="Pfam" id="PF13439">
    <property type="entry name" value="Glyco_transf_4"/>
    <property type="match status" value="1"/>
</dbReference>
<dbReference type="SUPFAM" id="SSF53756">
    <property type="entry name" value="UDP-Glycosyltransferase/glycogen phosphorylase"/>
    <property type="match status" value="1"/>
</dbReference>
<evidence type="ECO:0000259" key="2">
    <source>
        <dbReference type="Pfam" id="PF13439"/>
    </source>
</evidence>
<protein>
    <recommendedName>
        <fullName evidence="5">Glycosyl transferase family 1 domain-containing protein</fullName>
    </recommendedName>
</protein>
<dbReference type="EMBL" id="MGAV01000007">
    <property type="protein sequence ID" value="OGK55350.1"/>
    <property type="molecule type" value="Genomic_DNA"/>
</dbReference>
<dbReference type="PANTHER" id="PTHR45947">
    <property type="entry name" value="SULFOQUINOVOSYL TRANSFERASE SQD2"/>
    <property type="match status" value="1"/>
</dbReference>
<organism evidence="3 4">
    <name type="scientific">Candidatus Roizmanbacteria bacterium RIFCSPLOWO2_02_FULL_36_11</name>
    <dbReference type="NCBI Taxonomy" id="1802071"/>
    <lineage>
        <taxon>Bacteria</taxon>
        <taxon>Candidatus Roizmaniibacteriota</taxon>
    </lineage>
</organism>
<dbReference type="InterPro" id="IPR001296">
    <property type="entry name" value="Glyco_trans_1"/>
</dbReference>
<evidence type="ECO:0000259" key="1">
    <source>
        <dbReference type="Pfam" id="PF00534"/>
    </source>
</evidence>
<feature type="domain" description="Glycosyl transferase family 1" evidence="1">
    <location>
        <begin position="205"/>
        <end position="339"/>
    </location>
</feature>
<gene>
    <name evidence="3" type="ORF">A3H78_04350</name>
</gene>
<dbReference type="Pfam" id="PF00534">
    <property type="entry name" value="Glycos_transf_1"/>
    <property type="match status" value="1"/>
</dbReference>